<keyword evidence="3" id="KW-1133">Transmembrane helix</keyword>
<evidence type="ECO:0000313" key="5">
    <source>
        <dbReference type="EMBL" id="CZQ91086.1"/>
    </source>
</evidence>
<dbReference type="GO" id="GO:0016020">
    <property type="term" value="C:membrane"/>
    <property type="evidence" value="ECO:0007669"/>
    <property type="project" value="UniProtKB-SubCell"/>
</dbReference>
<accession>A0A143YMQ8</accession>
<comment type="subcellular location">
    <subcellularLocation>
        <location evidence="1">Membrane</location>
        <topology evidence="1">Multi-pass membrane protein</topology>
    </subcellularLocation>
</comment>
<dbReference type="EMBL" id="FNYT01000003">
    <property type="protein sequence ID" value="SEI73259.1"/>
    <property type="molecule type" value="Genomic_DNA"/>
</dbReference>
<dbReference type="Proteomes" id="UP000199280">
    <property type="component" value="Unassembled WGS sequence"/>
</dbReference>
<evidence type="ECO:0000313" key="6">
    <source>
        <dbReference type="EMBL" id="SEI73259.1"/>
    </source>
</evidence>
<evidence type="ECO:0000256" key="1">
    <source>
        <dbReference type="ARBA" id="ARBA00004141"/>
    </source>
</evidence>
<organism evidence="5 7">
    <name type="scientific">Trichococcus ilyis</name>
    <dbReference type="NCBI Taxonomy" id="640938"/>
    <lineage>
        <taxon>Bacteria</taxon>
        <taxon>Bacillati</taxon>
        <taxon>Bacillota</taxon>
        <taxon>Bacilli</taxon>
        <taxon>Lactobacillales</taxon>
        <taxon>Carnobacteriaceae</taxon>
        <taxon>Trichococcus</taxon>
    </lineage>
</organism>
<keyword evidence="2" id="KW-0812">Transmembrane</keyword>
<keyword evidence="4" id="KW-0472">Membrane</keyword>
<evidence type="ECO:0000313" key="7">
    <source>
        <dbReference type="Proteomes" id="UP000076878"/>
    </source>
</evidence>
<name>A0A143YMQ8_9LACT</name>
<proteinExistence type="predicted"/>
<dbReference type="Proteomes" id="UP000076878">
    <property type="component" value="Unassembled WGS sequence"/>
</dbReference>
<dbReference type="EMBL" id="FJNB01000005">
    <property type="protein sequence ID" value="CZQ91086.1"/>
    <property type="molecule type" value="Genomic_DNA"/>
</dbReference>
<evidence type="ECO:0000313" key="8">
    <source>
        <dbReference type="Proteomes" id="UP000199280"/>
    </source>
</evidence>
<keyword evidence="8" id="KW-1185">Reference proteome</keyword>
<sequence length="243" mass="26571">MKKMFRKKAITGGIGNLKKGEVAEVQVETEFSDSDLKQEEKEFESFFSEVLKKLPQKTSESVLNAYDKSKEQAEKILAKSKAQFDGIFDEFLEGVDEEKRKKCHKTVHAASLTAAIIGCSPIPFSDAFLLVPVQLTMMSRLHKIFGQSWSESLGKSLSRELIVVGLGRGAVGNILKLVPAVGTVAGAAINGAVASTITESLGWVTVKMLNDGEDIFDQAMSFKGQFNTLFKTLQNSSKPSNEK</sequence>
<gene>
    <name evidence="6" type="ORF">SAMN05216375_10356</name>
    <name evidence="5" type="ORF">TR210_925</name>
</gene>
<evidence type="ECO:0000256" key="4">
    <source>
        <dbReference type="ARBA" id="ARBA00023136"/>
    </source>
</evidence>
<dbReference type="InterPro" id="IPR021147">
    <property type="entry name" value="DUF697"/>
</dbReference>
<dbReference type="AlphaFoldDB" id="A0A143YMQ8"/>
<evidence type="ECO:0000256" key="2">
    <source>
        <dbReference type="ARBA" id="ARBA00022692"/>
    </source>
</evidence>
<dbReference type="OrthoDB" id="9255830at2"/>
<reference evidence="5 7" key="1">
    <citation type="submission" date="2016-02" db="EMBL/GenBank/DDBJ databases">
        <authorList>
            <person name="Wen L."/>
            <person name="He K."/>
            <person name="Yang H."/>
        </authorList>
    </citation>
    <scope>NUCLEOTIDE SEQUENCE [LARGE SCALE GENOMIC DNA]</scope>
    <source>
        <strain evidence="5">Trichococcus_R210</strain>
    </source>
</reference>
<reference evidence="6 8" key="2">
    <citation type="submission" date="2016-10" db="EMBL/GenBank/DDBJ databases">
        <authorList>
            <person name="Varghese N."/>
            <person name="Submissions S."/>
        </authorList>
    </citation>
    <scope>NUCLEOTIDE SEQUENCE [LARGE SCALE GENOMIC DNA]</scope>
    <source>
        <strain evidence="6 8">DSM 22150</strain>
    </source>
</reference>
<protein>
    <submittedName>
        <fullName evidence="6">Uncharacterized conserved protein, DUF697 family</fullName>
    </submittedName>
</protein>
<dbReference type="Pfam" id="PF05128">
    <property type="entry name" value="DUF697"/>
    <property type="match status" value="1"/>
</dbReference>
<dbReference type="STRING" id="640938.TR210_925"/>
<evidence type="ECO:0000256" key="3">
    <source>
        <dbReference type="ARBA" id="ARBA00022989"/>
    </source>
</evidence>
<dbReference type="RefSeq" id="WP_068622026.1">
    <property type="nucleotide sequence ID" value="NZ_FJNB01000005.1"/>
</dbReference>